<comment type="function">
    <text evidence="8">Catalyzes the removal of elemental sulfur and selenium atoms from L-cysteine, L-cystine, L-selenocysteine, and L-selenocystine to produce L-alanine.</text>
</comment>
<dbReference type="InterPro" id="IPR000192">
    <property type="entry name" value="Aminotrans_V_dom"/>
</dbReference>
<dbReference type="GO" id="GO:0031071">
    <property type="term" value="F:cysteine desulfurase activity"/>
    <property type="evidence" value="ECO:0007669"/>
    <property type="project" value="UniProtKB-EC"/>
</dbReference>
<dbReference type="RefSeq" id="WP_278017715.1">
    <property type="nucleotide sequence ID" value="NZ_CP121106.1"/>
</dbReference>
<evidence type="ECO:0000256" key="2">
    <source>
        <dbReference type="ARBA" id="ARBA00010447"/>
    </source>
</evidence>
<dbReference type="PANTHER" id="PTHR43586:SF8">
    <property type="entry name" value="CYSTEINE DESULFURASE 1, CHLOROPLASTIC"/>
    <property type="match status" value="1"/>
</dbReference>
<comment type="catalytic activity">
    <reaction evidence="6 8">
        <text>(sulfur carrier)-H + L-cysteine = (sulfur carrier)-SH + L-alanine</text>
        <dbReference type="Rhea" id="RHEA:43892"/>
        <dbReference type="Rhea" id="RHEA-COMP:14737"/>
        <dbReference type="Rhea" id="RHEA-COMP:14739"/>
        <dbReference type="ChEBI" id="CHEBI:29917"/>
        <dbReference type="ChEBI" id="CHEBI:35235"/>
        <dbReference type="ChEBI" id="CHEBI:57972"/>
        <dbReference type="ChEBI" id="CHEBI:64428"/>
        <dbReference type="EC" id="2.8.1.7"/>
    </reaction>
</comment>
<dbReference type="InterPro" id="IPR015424">
    <property type="entry name" value="PyrdxlP-dep_Trfase"/>
</dbReference>
<feature type="domain" description="Aminotransferase class V" evidence="9">
    <location>
        <begin position="22"/>
        <end position="389"/>
    </location>
</feature>
<name>A0ABY8G073_9SPHN</name>
<organism evidence="10 11">
    <name type="scientific">Altererythrobacter arenosus</name>
    <dbReference type="NCBI Taxonomy" id="3032592"/>
    <lineage>
        <taxon>Bacteria</taxon>
        <taxon>Pseudomonadati</taxon>
        <taxon>Pseudomonadota</taxon>
        <taxon>Alphaproteobacteria</taxon>
        <taxon>Sphingomonadales</taxon>
        <taxon>Erythrobacteraceae</taxon>
        <taxon>Altererythrobacter</taxon>
    </lineage>
</organism>
<proteinExistence type="inferred from homology"/>
<dbReference type="PANTHER" id="PTHR43586">
    <property type="entry name" value="CYSTEINE DESULFURASE"/>
    <property type="match status" value="1"/>
</dbReference>
<dbReference type="Gene3D" id="3.40.640.10">
    <property type="entry name" value="Type I PLP-dependent aspartate aminotransferase-like (Major domain)"/>
    <property type="match status" value="1"/>
</dbReference>
<dbReference type="EMBL" id="CP121106">
    <property type="protein sequence ID" value="WFL79026.1"/>
    <property type="molecule type" value="Genomic_DNA"/>
</dbReference>
<dbReference type="Gene3D" id="3.90.1150.10">
    <property type="entry name" value="Aspartate Aminotransferase, domain 1"/>
    <property type="match status" value="1"/>
</dbReference>
<dbReference type="Pfam" id="PF00266">
    <property type="entry name" value="Aminotran_5"/>
    <property type="match status" value="1"/>
</dbReference>
<evidence type="ECO:0000313" key="11">
    <source>
        <dbReference type="Proteomes" id="UP001215827"/>
    </source>
</evidence>
<evidence type="ECO:0000256" key="5">
    <source>
        <dbReference type="ARBA" id="ARBA00022898"/>
    </source>
</evidence>
<dbReference type="SUPFAM" id="SSF53383">
    <property type="entry name" value="PLP-dependent transferases"/>
    <property type="match status" value="1"/>
</dbReference>
<dbReference type="Proteomes" id="UP001215827">
    <property type="component" value="Chromosome"/>
</dbReference>
<reference evidence="10 11" key="1">
    <citation type="submission" date="2023-03" db="EMBL/GenBank/DDBJ databases">
        <title>Altererythrobacter sp. CAU 1644 isolated from sand.</title>
        <authorList>
            <person name="Kim W."/>
        </authorList>
    </citation>
    <scope>NUCLEOTIDE SEQUENCE [LARGE SCALE GENOMIC DNA]</scope>
    <source>
        <strain evidence="10 11">CAU 1644</strain>
    </source>
</reference>
<keyword evidence="4 8" id="KW-0808">Transferase</keyword>
<protein>
    <recommendedName>
        <fullName evidence="3 8">Cysteine desulfurase</fullName>
        <ecNumber evidence="3 8">2.8.1.7</ecNumber>
    </recommendedName>
</protein>
<keyword evidence="11" id="KW-1185">Reference proteome</keyword>
<evidence type="ECO:0000256" key="3">
    <source>
        <dbReference type="ARBA" id="ARBA00012239"/>
    </source>
</evidence>
<dbReference type="PROSITE" id="PS00595">
    <property type="entry name" value="AA_TRANSFER_CLASS_5"/>
    <property type="match status" value="1"/>
</dbReference>
<dbReference type="NCBIfam" id="TIGR01979">
    <property type="entry name" value="sufS"/>
    <property type="match status" value="1"/>
</dbReference>
<evidence type="ECO:0000256" key="6">
    <source>
        <dbReference type="ARBA" id="ARBA00050776"/>
    </source>
</evidence>
<accession>A0ABY8G073</accession>
<keyword evidence="5 8" id="KW-0663">Pyridoxal phosphate</keyword>
<evidence type="ECO:0000259" key="9">
    <source>
        <dbReference type="Pfam" id="PF00266"/>
    </source>
</evidence>
<dbReference type="InterPro" id="IPR020578">
    <property type="entry name" value="Aminotrans_V_PyrdxlP_BS"/>
</dbReference>
<evidence type="ECO:0000256" key="8">
    <source>
        <dbReference type="RuleBase" id="RU004506"/>
    </source>
</evidence>
<dbReference type="InterPro" id="IPR015422">
    <property type="entry name" value="PyrdxlP-dep_Trfase_small"/>
</dbReference>
<dbReference type="CDD" id="cd06453">
    <property type="entry name" value="SufS_like"/>
    <property type="match status" value="1"/>
</dbReference>
<evidence type="ECO:0000256" key="7">
    <source>
        <dbReference type="RuleBase" id="RU004504"/>
    </source>
</evidence>
<dbReference type="InterPro" id="IPR010970">
    <property type="entry name" value="Cys_dSase_SufS"/>
</dbReference>
<evidence type="ECO:0000256" key="1">
    <source>
        <dbReference type="ARBA" id="ARBA00001933"/>
    </source>
</evidence>
<gene>
    <name evidence="10" type="ORF">P7228_05945</name>
</gene>
<dbReference type="EC" id="2.8.1.7" evidence="3 8"/>
<comment type="cofactor">
    <cofactor evidence="1 7">
        <name>pyridoxal 5'-phosphate</name>
        <dbReference type="ChEBI" id="CHEBI:597326"/>
    </cofactor>
</comment>
<sequence>MTTLSLRDDFPGLRTADGKPWHYLDTAATAQKPQAVIGAMARALGEDYATVHRGVYSRSAEMTLRYEAARRRTAEFIGGREDEVVFTRGATEAINLVAQTWGMTQIGEGDRIVLSTLEHHSNIVPWQMVAERTGAQIDVCPLTESGEIDLGALEALLGPRTRLVALGHVSNVLGSVLDAKRAAALVHSVSAKLLLDGCQAAPRLKIDVADIGCDFYVFSAHKLYGPTGIGALWARREILDQMPPYQGGGAMIDRVTFEKTTYAPPPQRFEAGTPAIAEAVALHAAIDYVESIGLARIHATETELVERLRTELGAMNDVTLFGPSDSAGIVSFAIDGVHPHDLGTILDESSVAIRAGHHCAQPLMDHLGVPATARASFGLYSDHSDVDALLEGIARTRRIFG</sequence>
<evidence type="ECO:0000256" key="4">
    <source>
        <dbReference type="ARBA" id="ARBA00022679"/>
    </source>
</evidence>
<dbReference type="InterPro" id="IPR015421">
    <property type="entry name" value="PyrdxlP-dep_Trfase_major"/>
</dbReference>
<evidence type="ECO:0000313" key="10">
    <source>
        <dbReference type="EMBL" id="WFL79026.1"/>
    </source>
</evidence>
<comment type="similarity">
    <text evidence="2 8">Belongs to the class-V pyridoxal-phosphate-dependent aminotransferase family. Csd subfamily.</text>
</comment>